<dbReference type="SUPFAM" id="SSF52091">
    <property type="entry name" value="SpoIIaa-like"/>
    <property type="match status" value="1"/>
</dbReference>
<dbReference type="Gene3D" id="3.30.750.24">
    <property type="entry name" value="STAS domain"/>
    <property type="match status" value="1"/>
</dbReference>
<feature type="domain" description="STAS" evidence="3">
    <location>
        <begin position="24"/>
        <end position="106"/>
    </location>
</feature>
<evidence type="ECO:0000256" key="1">
    <source>
        <dbReference type="ARBA" id="ARBA00009013"/>
    </source>
</evidence>
<evidence type="ECO:0000313" key="5">
    <source>
        <dbReference type="Proteomes" id="UP000653674"/>
    </source>
</evidence>
<dbReference type="Proteomes" id="UP000653674">
    <property type="component" value="Unassembled WGS sequence"/>
</dbReference>
<protein>
    <recommendedName>
        <fullName evidence="2">Anti-sigma factor antagonist</fullName>
    </recommendedName>
</protein>
<keyword evidence="5" id="KW-1185">Reference proteome</keyword>
<dbReference type="InterPro" id="IPR036513">
    <property type="entry name" value="STAS_dom_sf"/>
</dbReference>
<proteinExistence type="inferred from homology"/>
<dbReference type="EMBL" id="BONU01000003">
    <property type="protein sequence ID" value="GIG72252.1"/>
    <property type="molecule type" value="Genomic_DNA"/>
</dbReference>
<dbReference type="AlphaFoldDB" id="A0A8J3LFV3"/>
<dbReference type="RefSeq" id="WP_168072622.1">
    <property type="nucleotide sequence ID" value="NZ_BAAAQJ010000008.1"/>
</dbReference>
<name>A0A8J3LFV3_9ACTN</name>
<dbReference type="PROSITE" id="PS50801">
    <property type="entry name" value="STAS"/>
    <property type="match status" value="1"/>
</dbReference>
<sequence>MDIAVPEGQSKLRITVEPAGHNQVVVLVGGELDLATADQFRTAITAMLNRGDVHAIGVDLRELDFIDSTGVGTLVVAQRISAQVGVRFRLIAVSAFAARILRVLGVDVMLGLPEARIDTSAVVGVD</sequence>
<dbReference type="Pfam" id="PF01740">
    <property type="entry name" value="STAS"/>
    <property type="match status" value="1"/>
</dbReference>
<comment type="similarity">
    <text evidence="1 2">Belongs to the anti-sigma-factor antagonist family.</text>
</comment>
<dbReference type="PANTHER" id="PTHR33495">
    <property type="entry name" value="ANTI-SIGMA FACTOR ANTAGONIST TM_1081-RELATED-RELATED"/>
    <property type="match status" value="1"/>
</dbReference>
<dbReference type="CDD" id="cd07043">
    <property type="entry name" value="STAS_anti-anti-sigma_factors"/>
    <property type="match status" value="1"/>
</dbReference>
<accession>A0A8J3LFV3</accession>
<comment type="caution">
    <text evidence="4">The sequence shown here is derived from an EMBL/GenBank/DDBJ whole genome shotgun (WGS) entry which is preliminary data.</text>
</comment>
<dbReference type="PANTHER" id="PTHR33495:SF2">
    <property type="entry name" value="ANTI-SIGMA FACTOR ANTAGONIST TM_1081-RELATED"/>
    <property type="match status" value="1"/>
</dbReference>
<evidence type="ECO:0000256" key="2">
    <source>
        <dbReference type="RuleBase" id="RU003749"/>
    </source>
</evidence>
<dbReference type="GO" id="GO:0043856">
    <property type="term" value="F:anti-sigma factor antagonist activity"/>
    <property type="evidence" value="ECO:0007669"/>
    <property type="project" value="InterPro"/>
</dbReference>
<evidence type="ECO:0000259" key="3">
    <source>
        <dbReference type="PROSITE" id="PS50801"/>
    </source>
</evidence>
<gene>
    <name evidence="4" type="ORF">Pfl04_06560</name>
</gene>
<organism evidence="4 5">
    <name type="scientific">Planosporangium flavigriseum</name>
    <dbReference type="NCBI Taxonomy" id="373681"/>
    <lineage>
        <taxon>Bacteria</taxon>
        <taxon>Bacillati</taxon>
        <taxon>Actinomycetota</taxon>
        <taxon>Actinomycetes</taxon>
        <taxon>Micromonosporales</taxon>
        <taxon>Micromonosporaceae</taxon>
        <taxon>Planosporangium</taxon>
    </lineage>
</organism>
<dbReference type="InterPro" id="IPR003658">
    <property type="entry name" value="Anti-sigma_ant"/>
</dbReference>
<evidence type="ECO:0000313" key="4">
    <source>
        <dbReference type="EMBL" id="GIG72252.1"/>
    </source>
</evidence>
<dbReference type="NCBIfam" id="TIGR00377">
    <property type="entry name" value="ant_ant_sig"/>
    <property type="match status" value="1"/>
</dbReference>
<reference evidence="4" key="1">
    <citation type="submission" date="2021-01" db="EMBL/GenBank/DDBJ databases">
        <title>Whole genome shotgun sequence of Planosporangium flavigriseum NBRC 105377.</title>
        <authorList>
            <person name="Komaki H."/>
            <person name="Tamura T."/>
        </authorList>
    </citation>
    <scope>NUCLEOTIDE SEQUENCE</scope>
    <source>
        <strain evidence="4">NBRC 105377</strain>
    </source>
</reference>
<dbReference type="InterPro" id="IPR002645">
    <property type="entry name" value="STAS_dom"/>
</dbReference>